<keyword evidence="1" id="KW-0802">TPR repeat</keyword>
<reference evidence="3" key="1">
    <citation type="journal article" date="2020" name="mSystems">
        <title>Genome- and Community-Level Interaction Insights into Carbon Utilization and Element Cycling Functions of Hydrothermarchaeota in Hydrothermal Sediment.</title>
        <authorList>
            <person name="Zhou Z."/>
            <person name="Liu Y."/>
            <person name="Xu W."/>
            <person name="Pan J."/>
            <person name="Luo Z.H."/>
            <person name="Li M."/>
        </authorList>
    </citation>
    <scope>NUCLEOTIDE SEQUENCE [LARGE SCALE GENOMIC DNA]</scope>
    <source>
        <strain evidence="3">SpSt-876</strain>
    </source>
</reference>
<dbReference type="PANTHER" id="PTHR12558:SF13">
    <property type="entry name" value="CELL DIVISION CYCLE PROTEIN 27 HOMOLOG"/>
    <property type="match status" value="1"/>
</dbReference>
<dbReference type="SMART" id="SM00028">
    <property type="entry name" value="TPR"/>
    <property type="match status" value="4"/>
</dbReference>
<dbReference type="SUPFAM" id="SSF48452">
    <property type="entry name" value="TPR-like"/>
    <property type="match status" value="1"/>
</dbReference>
<proteinExistence type="predicted"/>
<dbReference type="InterPro" id="IPR019734">
    <property type="entry name" value="TPR_rpt"/>
</dbReference>
<keyword evidence="2" id="KW-1133">Transmembrane helix</keyword>
<comment type="caution">
    <text evidence="3">The sequence shown here is derived from an EMBL/GenBank/DDBJ whole genome shotgun (WGS) entry which is preliminary data.</text>
</comment>
<sequence length="224" mass="25845">MKITRKEIKKDWFTETITKLIALYYREKQKFYIGAGVLVALVIILALALTGRGRENPEIQLRFTQALGLYSMQNFEQAEQQFAEIARRFPSHYLGAKSYFYLGNIYFQTQRYNEAKRSFENFYRKQRKDPLLSPAALLGVANCQEEMGDLKQAAESYYKVEKHYPKSLLATDALFAAGRCYQNLGSLDKAIEIYNLILKKNPTGPFAEEAKAQLAFTQTLKNKF</sequence>
<dbReference type="PROSITE" id="PS50005">
    <property type="entry name" value="TPR"/>
    <property type="match status" value="2"/>
</dbReference>
<feature type="transmembrane region" description="Helical" evidence="2">
    <location>
        <begin position="31"/>
        <end position="51"/>
    </location>
</feature>
<evidence type="ECO:0000313" key="3">
    <source>
        <dbReference type="EMBL" id="HHS52679.1"/>
    </source>
</evidence>
<keyword evidence="2" id="KW-0472">Membrane</keyword>
<dbReference type="InterPro" id="IPR011990">
    <property type="entry name" value="TPR-like_helical_dom_sf"/>
</dbReference>
<feature type="repeat" description="TPR" evidence="1">
    <location>
        <begin position="96"/>
        <end position="129"/>
    </location>
</feature>
<dbReference type="AlphaFoldDB" id="A0A7C6EDJ5"/>
<organism evidence="3">
    <name type="scientific">candidate division WOR-3 bacterium</name>
    <dbReference type="NCBI Taxonomy" id="2052148"/>
    <lineage>
        <taxon>Bacteria</taxon>
        <taxon>Bacteria division WOR-3</taxon>
    </lineage>
</organism>
<name>A0A7C6EDJ5_UNCW3</name>
<evidence type="ECO:0000256" key="1">
    <source>
        <dbReference type="PROSITE-ProRule" id="PRU00339"/>
    </source>
</evidence>
<dbReference type="Pfam" id="PF14559">
    <property type="entry name" value="TPR_19"/>
    <property type="match status" value="1"/>
</dbReference>
<gene>
    <name evidence="3" type="ORF">ENW73_07440</name>
</gene>
<evidence type="ECO:0000256" key="2">
    <source>
        <dbReference type="SAM" id="Phobius"/>
    </source>
</evidence>
<feature type="repeat" description="TPR" evidence="1">
    <location>
        <begin position="171"/>
        <end position="204"/>
    </location>
</feature>
<protein>
    <submittedName>
        <fullName evidence="3">Tetratricopeptide repeat protein</fullName>
    </submittedName>
</protein>
<dbReference type="Pfam" id="PF13432">
    <property type="entry name" value="TPR_16"/>
    <property type="match status" value="1"/>
</dbReference>
<dbReference type="EMBL" id="DTLI01000175">
    <property type="protein sequence ID" value="HHS52679.1"/>
    <property type="molecule type" value="Genomic_DNA"/>
</dbReference>
<dbReference type="Gene3D" id="1.25.40.10">
    <property type="entry name" value="Tetratricopeptide repeat domain"/>
    <property type="match status" value="1"/>
</dbReference>
<accession>A0A7C6EDJ5</accession>
<dbReference type="PANTHER" id="PTHR12558">
    <property type="entry name" value="CELL DIVISION CYCLE 16,23,27"/>
    <property type="match status" value="1"/>
</dbReference>
<keyword evidence="2" id="KW-0812">Transmembrane</keyword>